<dbReference type="EMBL" id="CP001699">
    <property type="protein sequence ID" value="ACU62071.1"/>
    <property type="molecule type" value="Genomic_DNA"/>
</dbReference>
<reference evidence="2" key="1">
    <citation type="submission" date="2009-08" db="EMBL/GenBank/DDBJ databases">
        <title>The complete genome of Chitinophaga pinensis DSM 2588.</title>
        <authorList>
            <consortium name="US DOE Joint Genome Institute (JGI-PGF)"/>
            <person name="Lucas S."/>
            <person name="Copeland A."/>
            <person name="Lapidus A."/>
            <person name="Glavina del Rio T."/>
            <person name="Dalin E."/>
            <person name="Tice H."/>
            <person name="Bruce D."/>
            <person name="Goodwin L."/>
            <person name="Pitluck S."/>
            <person name="Kyrpides N."/>
            <person name="Mavromatis K."/>
            <person name="Ivanova N."/>
            <person name="Mikhailova N."/>
            <person name="Sims D."/>
            <person name="Meinche L."/>
            <person name="Brettin T."/>
            <person name="Detter J.C."/>
            <person name="Han C."/>
            <person name="Larimer F."/>
            <person name="Land M."/>
            <person name="Hauser L."/>
            <person name="Markowitz V."/>
            <person name="Cheng J.-F."/>
            <person name="Hugenholtz P."/>
            <person name="Woyke T."/>
            <person name="Wu D."/>
            <person name="Spring S."/>
            <person name="Klenk H.-P."/>
            <person name="Eisen J.A."/>
        </authorList>
    </citation>
    <scope>NUCLEOTIDE SEQUENCE [LARGE SCALE GENOMIC DNA]</scope>
    <source>
        <strain evidence="2">ATCC 43595 / DSM 2588 / LMG 13176 / NBRC 15968 / NCIMB 11800 / UQM 2034</strain>
    </source>
</reference>
<dbReference type="InterPro" id="IPR009959">
    <property type="entry name" value="Cyclase_SnoaL-like"/>
</dbReference>
<organism evidence="1 2">
    <name type="scientific">Chitinophaga pinensis (strain ATCC 43595 / DSM 2588 / LMG 13176 / NBRC 15968 / NCIMB 11800 / UQM 2034)</name>
    <dbReference type="NCBI Taxonomy" id="485918"/>
    <lineage>
        <taxon>Bacteria</taxon>
        <taxon>Pseudomonadati</taxon>
        <taxon>Bacteroidota</taxon>
        <taxon>Chitinophagia</taxon>
        <taxon>Chitinophagales</taxon>
        <taxon>Chitinophagaceae</taxon>
        <taxon>Chitinophaga</taxon>
    </lineage>
</organism>
<dbReference type="Gene3D" id="3.10.450.50">
    <property type="match status" value="1"/>
</dbReference>
<protein>
    <recommendedName>
        <fullName evidence="3">Ester cyclase</fullName>
    </recommendedName>
</protein>
<dbReference type="OrthoDB" id="7876517at2"/>
<evidence type="ECO:0008006" key="3">
    <source>
        <dbReference type="Google" id="ProtNLM"/>
    </source>
</evidence>
<dbReference type="GO" id="GO:0030638">
    <property type="term" value="P:polyketide metabolic process"/>
    <property type="evidence" value="ECO:0007669"/>
    <property type="project" value="InterPro"/>
</dbReference>
<accession>A0A979G7D4</accession>
<dbReference type="PANTHER" id="PTHR38436:SF1">
    <property type="entry name" value="ESTER CYCLASE"/>
    <property type="match status" value="1"/>
</dbReference>
<dbReference type="KEGG" id="cpi:Cpin_4630"/>
<proteinExistence type="predicted"/>
<dbReference type="Proteomes" id="UP000002215">
    <property type="component" value="Chromosome"/>
</dbReference>
<dbReference type="PANTHER" id="PTHR38436">
    <property type="entry name" value="POLYKETIDE CYCLASE SNOAL-LIKE DOMAIN"/>
    <property type="match status" value="1"/>
</dbReference>
<evidence type="ECO:0000313" key="2">
    <source>
        <dbReference type="Proteomes" id="UP000002215"/>
    </source>
</evidence>
<dbReference type="InterPro" id="IPR032710">
    <property type="entry name" value="NTF2-like_dom_sf"/>
</dbReference>
<gene>
    <name evidence="1" type="ordered locus">Cpin_4630</name>
</gene>
<dbReference type="AlphaFoldDB" id="A0A979G7D4"/>
<evidence type="ECO:0000313" key="1">
    <source>
        <dbReference type="EMBL" id="ACU62071.1"/>
    </source>
</evidence>
<reference evidence="1 2" key="2">
    <citation type="journal article" date="2010" name="Stand. Genomic Sci.">
        <title>Complete genome sequence of Chitinophaga pinensis type strain (UQM 2034).</title>
        <authorList>
            <person name="Glavina Del Rio T."/>
            <person name="Abt B."/>
            <person name="Spring S."/>
            <person name="Lapidus A."/>
            <person name="Nolan M."/>
            <person name="Tice H."/>
            <person name="Copeland A."/>
            <person name="Cheng J.F."/>
            <person name="Chen F."/>
            <person name="Bruce D."/>
            <person name="Goodwin L."/>
            <person name="Pitluck S."/>
            <person name="Ivanova N."/>
            <person name="Mavromatis K."/>
            <person name="Mikhailova N."/>
            <person name="Pati A."/>
            <person name="Chen A."/>
            <person name="Palaniappan K."/>
            <person name="Land M."/>
            <person name="Hauser L."/>
            <person name="Chang Y.J."/>
            <person name="Jeffries C.D."/>
            <person name="Chain P."/>
            <person name="Saunders E."/>
            <person name="Detter J.C."/>
            <person name="Brettin T."/>
            <person name="Rohde M."/>
            <person name="Goker M."/>
            <person name="Bristow J."/>
            <person name="Eisen J.A."/>
            <person name="Markowitz V."/>
            <person name="Hugenholtz P."/>
            <person name="Kyrpides N.C."/>
            <person name="Klenk H.P."/>
            <person name="Lucas S."/>
        </authorList>
    </citation>
    <scope>NUCLEOTIDE SEQUENCE [LARGE SCALE GENOMIC DNA]</scope>
    <source>
        <strain evidence="2">ATCC 43595 / DSM 2588 / LMG 13176 / NBRC 15968 / NCIMB 11800 / UQM 2034</strain>
    </source>
</reference>
<dbReference type="Pfam" id="PF07366">
    <property type="entry name" value="SnoaL"/>
    <property type="match status" value="1"/>
</dbReference>
<dbReference type="RefSeq" id="WP_012792239.1">
    <property type="nucleotide sequence ID" value="NC_013132.1"/>
</dbReference>
<sequence>MDNLTEIYLNYLGCLNDKDWRQLADFVSADVIHNGRRLGIDGYREMLIGNYRDIPDLRFEPELLVVQDTYVACRLSFRCTPTGEFLGLPVNGKKIRFAENVFYEFQEGKITEVWSVVDKAAIEKQL</sequence>
<name>A0A979G7D4_CHIPD</name>
<dbReference type="SUPFAM" id="SSF54427">
    <property type="entry name" value="NTF2-like"/>
    <property type="match status" value="1"/>
</dbReference>